<evidence type="ECO:0000256" key="1">
    <source>
        <dbReference type="SAM" id="Coils"/>
    </source>
</evidence>
<feature type="compositionally biased region" description="Basic and acidic residues" evidence="2">
    <location>
        <begin position="238"/>
        <end position="257"/>
    </location>
</feature>
<feature type="compositionally biased region" description="Polar residues" evidence="2">
    <location>
        <begin position="363"/>
        <end position="384"/>
    </location>
</feature>
<feature type="compositionally biased region" description="Polar residues" evidence="2">
    <location>
        <begin position="905"/>
        <end position="928"/>
    </location>
</feature>
<evidence type="ECO:0000313" key="5">
    <source>
        <dbReference type="RefSeq" id="XP_011635200.1"/>
    </source>
</evidence>
<name>A0A6I9W524_9HYME</name>
<reference evidence="4 5" key="1">
    <citation type="submission" date="2025-04" db="UniProtKB">
        <authorList>
            <consortium name="RefSeq"/>
        </authorList>
    </citation>
    <scope>IDENTIFICATION</scope>
</reference>
<keyword evidence="1" id="KW-0175">Coiled coil</keyword>
<feature type="compositionally biased region" description="Polar residues" evidence="2">
    <location>
        <begin position="944"/>
        <end position="963"/>
    </location>
</feature>
<proteinExistence type="predicted"/>
<feature type="region of interest" description="Disordered" evidence="2">
    <location>
        <begin position="896"/>
        <end position="969"/>
    </location>
</feature>
<feature type="compositionally biased region" description="Basic and acidic residues" evidence="2">
    <location>
        <begin position="604"/>
        <end position="618"/>
    </location>
</feature>
<protein>
    <submittedName>
        <fullName evidence="4 5">Uncharacterized protein LOC105425902</fullName>
    </submittedName>
</protein>
<organism evidence="3 4">
    <name type="scientific">Pogonomyrmex barbatus</name>
    <name type="common">red harvester ant</name>
    <dbReference type="NCBI Taxonomy" id="144034"/>
    <lineage>
        <taxon>Eukaryota</taxon>
        <taxon>Metazoa</taxon>
        <taxon>Ecdysozoa</taxon>
        <taxon>Arthropoda</taxon>
        <taxon>Hexapoda</taxon>
        <taxon>Insecta</taxon>
        <taxon>Pterygota</taxon>
        <taxon>Neoptera</taxon>
        <taxon>Endopterygota</taxon>
        <taxon>Hymenoptera</taxon>
        <taxon>Apocrita</taxon>
        <taxon>Aculeata</taxon>
        <taxon>Formicoidea</taxon>
        <taxon>Formicidae</taxon>
        <taxon>Myrmicinae</taxon>
        <taxon>Pogonomyrmex</taxon>
    </lineage>
</organism>
<feature type="region of interest" description="Disordered" evidence="2">
    <location>
        <begin position="237"/>
        <end position="264"/>
    </location>
</feature>
<feature type="compositionally biased region" description="Basic and acidic residues" evidence="2">
    <location>
        <begin position="694"/>
        <end position="712"/>
    </location>
</feature>
<feature type="region of interest" description="Disordered" evidence="2">
    <location>
        <begin position="583"/>
        <end position="770"/>
    </location>
</feature>
<feature type="region of interest" description="Disordered" evidence="2">
    <location>
        <begin position="471"/>
        <end position="551"/>
    </location>
</feature>
<dbReference type="RefSeq" id="XP_011635200.1">
    <property type="nucleotide sequence ID" value="XM_011636898.2"/>
</dbReference>
<feature type="compositionally biased region" description="Basic and acidic residues" evidence="2">
    <location>
        <begin position="759"/>
        <end position="770"/>
    </location>
</feature>
<accession>A0A6I9W524</accession>
<evidence type="ECO:0000256" key="2">
    <source>
        <dbReference type="SAM" id="MobiDB-lite"/>
    </source>
</evidence>
<feature type="compositionally biased region" description="Polar residues" evidence="2">
    <location>
        <begin position="672"/>
        <end position="688"/>
    </location>
</feature>
<dbReference type="KEGG" id="pbar:105425902"/>
<feature type="compositionally biased region" description="Basic and acidic residues" evidence="2">
    <location>
        <begin position="170"/>
        <end position="185"/>
    </location>
</feature>
<evidence type="ECO:0000313" key="3">
    <source>
        <dbReference type="Proteomes" id="UP000504615"/>
    </source>
</evidence>
<feature type="region of interest" description="Disordered" evidence="2">
    <location>
        <begin position="322"/>
        <end position="411"/>
    </location>
</feature>
<feature type="compositionally biased region" description="Basic and acidic residues" evidence="2">
    <location>
        <begin position="930"/>
        <end position="939"/>
    </location>
</feature>
<feature type="compositionally biased region" description="Basic and acidic residues" evidence="2">
    <location>
        <begin position="651"/>
        <end position="668"/>
    </location>
</feature>
<feature type="compositionally biased region" description="Basic and acidic residues" evidence="2">
    <location>
        <begin position="719"/>
        <end position="731"/>
    </location>
</feature>
<feature type="coiled-coil region" evidence="1">
    <location>
        <begin position="1000"/>
        <end position="1027"/>
    </location>
</feature>
<feature type="region of interest" description="Disordered" evidence="2">
    <location>
        <begin position="158"/>
        <end position="191"/>
    </location>
</feature>
<feature type="compositionally biased region" description="Polar residues" evidence="2">
    <location>
        <begin position="158"/>
        <end position="169"/>
    </location>
</feature>
<dbReference type="GeneID" id="105425902"/>
<sequence length="1203" mass="137283">MAKRRSLNRMSQRYSRRRSSSSMHSGLLNPDTEILDEERTFWWNHLQDSAQPSYSSILGNETSKYLNADSRVDSGQSRSEWWKNLESSDNEQNVSINIQRNSSAAIVKVNVLQSSTSESEKEVDLKKTKVYLKAGNRTSTAGSSVFLNALDDAEIASPSTSRMKLTSRSNLHDDSNREVSQRRLQEDDEDSSLIGKVLKSKSNIFDKKRKKNTGDHNIFQEMLIEDDDLNSNRKKKSVALEKKSSERLRNQDIDTERVSQTISSKNETGSFKLAFSNVTSEDNANKSSSDSDRKMKPKSRFIQRMRKSVGTNAFADILNDKNSISSSNQNKENDIRESITPQSLLSPSERSVNRSKNDITHAELSNLQNLRSSNATKKQLNVPGQTEDDMEINSSESSLDKNESHGKRSFLKPKSRILKKLRKSLAKNPFEEIFQENDVIRKDNISTADNRVSLEHGESQLQTRISQINELATEKRSQSKSRIMNEDDISLTGSSKKSDVSENRSKLPESNIVNESESISRKSTAAKTPEKQFFVSPKSTRKERTRTNVTSSVGRNIEEVIESEIISDDSNDNIDVELNSNVSKRSSKSFPNKEVRFTRNSSRNRSDTPKFANMKEPEISNNLHNDIDVENDSNTSEELSLNKKTRLTRKSLKDRAETPKPMNKEVHGISDYSHNNQSNKESDVNTSKRLSKSSPDKEARLTRYSLRDRSETPKSTNKKAHEVSDYLRDNTNEEPALSVSKRLSSPSKETRLSRRSLRNRSETPKLVNREEHEVFIHTHDNANIEQNLSMSKRSSKSSLNKEAPLTRISLRNQSQEISKSTTNLELSKRSINRIADTEKEEEEEEDDNINLNLEIDTGNISKLISSTRISAAKSSVSIRTQKNTISSVGMKIIDDEDSDRAMQTVERNSSLTKGETSNKTANRQSLNRISMKENRETTKRKSSNKSQNYHVTSIKSSSKNVPSNIDKIDSSKGLRKIDDFFKIRQSTTNEQSADRGQNIQVFDEEKIEKLKTELERIKNREMAAMKIDLANNKKKSELTGQVKSTMFKQTTKKKLPANSTKVVDKAFLVNGKVYKAPKLSRPKYWATDRLYKFLWNCMEPKYKLATRLKSEKFVQELVKVVSFVQRHKKYGNYKVAVKALMKEMARLNIINTCNDFYHFCQDFLPYEFRVKVVPMLLPGNTMNIPYNAESLHIPLLDTERLRP</sequence>
<dbReference type="AlphaFoldDB" id="A0A6I9W524"/>
<feature type="compositionally biased region" description="Basic and acidic residues" evidence="2">
    <location>
        <begin position="351"/>
        <end position="361"/>
    </location>
</feature>
<dbReference type="Proteomes" id="UP000504615">
    <property type="component" value="Unplaced"/>
</dbReference>
<dbReference type="RefSeq" id="XP_011635199.1">
    <property type="nucleotide sequence ID" value="XM_011636897.2"/>
</dbReference>
<gene>
    <name evidence="4 5" type="primary">LOC105425902</name>
</gene>
<keyword evidence="3" id="KW-1185">Reference proteome</keyword>
<feature type="compositionally biased region" description="Basic and acidic residues" evidence="2">
    <location>
        <begin position="496"/>
        <end position="507"/>
    </location>
</feature>
<feature type="region of interest" description="Disordered" evidence="2">
    <location>
        <begin position="1"/>
        <end position="30"/>
    </location>
</feature>
<evidence type="ECO:0000313" key="4">
    <source>
        <dbReference type="RefSeq" id="XP_011635199.1"/>
    </source>
</evidence>
<dbReference type="OrthoDB" id="7490880at2759"/>
<feature type="compositionally biased region" description="Polar residues" evidence="2">
    <location>
        <begin position="339"/>
        <end position="350"/>
    </location>
</feature>